<dbReference type="OrthoDB" id="9799612at2"/>
<dbReference type="Proteomes" id="UP000282184">
    <property type="component" value="Unassembled WGS sequence"/>
</dbReference>
<protein>
    <submittedName>
        <fullName evidence="2">Alpha/beta fold hydrolase</fullName>
    </submittedName>
</protein>
<comment type="caution">
    <text evidence="2">The sequence shown here is derived from an EMBL/GenBank/DDBJ whole genome shotgun (WGS) entry which is preliminary data.</text>
</comment>
<dbReference type="PRINTS" id="PR00412">
    <property type="entry name" value="EPOXHYDRLASE"/>
</dbReference>
<dbReference type="Pfam" id="PF00561">
    <property type="entry name" value="Abhydrolase_1"/>
    <property type="match status" value="1"/>
</dbReference>
<dbReference type="PRINTS" id="PR00111">
    <property type="entry name" value="ABHYDROLASE"/>
</dbReference>
<evidence type="ECO:0000313" key="3">
    <source>
        <dbReference type="Proteomes" id="UP000282184"/>
    </source>
</evidence>
<dbReference type="EMBL" id="RXOF01000009">
    <property type="protein sequence ID" value="RTQ48460.1"/>
    <property type="molecule type" value="Genomic_DNA"/>
</dbReference>
<keyword evidence="2" id="KW-0378">Hydrolase</keyword>
<evidence type="ECO:0000313" key="2">
    <source>
        <dbReference type="EMBL" id="RTQ48460.1"/>
    </source>
</evidence>
<organism evidence="2 3">
    <name type="scientific">Hymenobacter gummosus</name>
    <dbReference type="NCBI Taxonomy" id="1776032"/>
    <lineage>
        <taxon>Bacteria</taxon>
        <taxon>Pseudomonadati</taxon>
        <taxon>Bacteroidota</taxon>
        <taxon>Cytophagia</taxon>
        <taxon>Cytophagales</taxon>
        <taxon>Hymenobacteraceae</taxon>
        <taxon>Hymenobacter</taxon>
    </lineage>
</organism>
<proteinExistence type="predicted"/>
<keyword evidence="3" id="KW-1185">Reference proteome</keyword>
<feature type="domain" description="AB hydrolase-1" evidence="1">
    <location>
        <begin position="47"/>
        <end position="285"/>
    </location>
</feature>
<dbReference type="InterPro" id="IPR000073">
    <property type="entry name" value="AB_hydrolase_1"/>
</dbReference>
<evidence type="ECO:0000259" key="1">
    <source>
        <dbReference type="Pfam" id="PF00561"/>
    </source>
</evidence>
<name>A0A431U0L3_9BACT</name>
<dbReference type="GO" id="GO:0016787">
    <property type="term" value="F:hydrolase activity"/>
    <property type="evidence" value="ECO:0007669"/>
    <property type="project" value="UniProtKB-KW"/>
</dbReference>
<dbReference type="InterPro" id="IPR050266">
    <property type="entry name" value="AB_hydrolase_sf"/>
</dbReference>
<dbReference type="AlphaFoldDB" id="A0A431U0L3"/>
<dbReference type="Gene3D" id="3.40.50.1820">
    <property type="entry name" value="alpha/beta hydrolase"/>
    <property type="match status" value="1"/>
</dbReference>
<dbReference type="GO" id="GO:0016020">
    <property type="term" value="C:membrane"/>
    <property type="evidence" value="ECO:0007669"/>
    <property type="project" value="TreeGrafter"/>
</dbReference>
<dbReference type="PANTHER" id="PTHR43798:SF24">
    <property type="entry name" value="CIS-3-ALKYL-4-ALKYLOXETAN-2-ONE DECARBOXYLASE"/>
    <property type="match status" value="1"/>
</dbReference>
<dbReference type="InterPro" id="IPR000639">
    <property type="entry name" value="Epox_hydrolase-like"/>
</dbReference>
<dbReference type="RefSeq" id="WP_126694166.1">
    <property type="nucleotide sequence ID" value="NZ_RXOF01000009.1"/>
</dbReference>
<accession>A0A431U0L3</accession>
<dbReference type="InterPro" id="IPR029058">
    <property type="entry name" value="AB_hydrolase_fold"/>
</dbReference>
<reference evidence="2 3" key="1">
    <citation type="submission" date="2018-12" db="EMBL/GenBank/DDBJ databases">
        <title>Hymenobacter gummosus sp. nov., isolated from a spring.</title>
        <authorList>
            <person name="Nie L."/>
        </authorList>
    </citation>
    <scope>NUCLEOTIDE SEQUENCE [LARGE SCALE GENOMIC DNA]</scope>
    <source>
        <strain evidence="2 3">KCTC 52166</strain>
    </source>
</reference>
<gene>
    <name evidence="2" type="ORF">EJV47_15930</name>
</gene>
<dbReference type="SUPFAM" id="SSF53474">
    <property type="entry name" value="alpha/beta-Hydrolases"/>
    <property type="match status" value="1"/>
</dbReference>
<dbReference type="PANTHER" id="PTHR43798">
    <property type="entry name" value="MONOACYLGLYCEROL LIPASE"/>
    <property type="match status" value="1"/>
</dbReference>
<sequence>MLTAVSATAPVAAPPAWLDAQAYPFVSHYLDTPAGRLHYVDEGQGEALLFVHGTPTWSWLYRRQIQALRGQYRCLAADNLGFGLSDKPADWDYHPSRHADHLLRLLDHLGLDEVTLVVHDFGGPIGLGLATQYPERVKRLVVLNTWLWDASAHPQARQADRLLHSWLGRWLYLGLNFSARVLLPRGFADKALLTPELRRHYRQPFARRADRTGPLRLGQWLLRAADWYEARRQELPRLHGKPVLLVWGRHDPFLTEADLARWQQLLPQVRTQLLDCGHFVPEEKPQELTQALRDFLGAG</sequence>